<protein>
    <recommendedName>
        <fullName evidence="3">Cyclin-Q</fullName>
    </recommendedName>
</protein>
<dbReference type="GO" id="GO:0016538">
    <property type="term" value="F:cyclin-dependent protein serine/threonine kinase regulator activity"/>
    <property type="evidence" value="ECO:0007669"/>
    <property type="project" value="InterPro"/>
</dbReference>
<dbReference type="InterPro" id="IPR043198">
    <property type="entry name" value="Cyclin/Ssn8"/>
</dbReference>
<evidence type="ECO:0000313" key="2">
    <source>
        <dbReference type="Proteomes" id="UP001054902"/>
    </source>
</evidence>
<dbReference type="GO" id="GO:0006357">
    <property type="term" value="P:regulation of transcription by RNA polymerase II"/>
    <property type="evidence" value="ECO:0007669"/>
    <property type="project" value="InterPro"/>
</dbReference>
<sequence>MIHCRPLLPKEHLYENKSHQCVIDSTPFLRRILTKIYVAHATLELGTETRFATFQIFHRCLSHYIHHNIKCSKEHLTENGGNNELSTKQKQELSSLAVASIFLGCKLCNEHRRLRDVINIKHVLQMEDDVDVGVNEINEHKPPPSLDEEYWKQKEEMVRIEQTLLRIIDFDVNVSFPHRIMILTWEKIIEKLEEKKTGDLDEKSLHYWRCILHNSWKRLNSILFNVDCMVCSCSSLACAALSLAIEDTKAQVPDSMSICDKIDFEWWVWLDVTSDELSKVKDKVSKAAM</sequence>
<dbReference type="EMBL" id="BLLK01000069">
    <property type="protein sequence ID" value="GFH60505.1"/>
    <property type="molecule type" value="Genomic_DNA"/>
</dbReference>
<accession>A0AAD3DCL3</accession>
<dbReference type="Proteomes" id="UP001054902">
    <property type="component" value="Unassembled WGS sequence"/>
</dbReference>
<evidence type="ECO:0008006" key="3">
    <source>
        <dbReference type="Google" id="ProtNLM"/>
    </source>
</evidence>
<evidence type="ECO:0000313" key="1">
    <source>
        <dbReference type="EMBL" id="GFH60505.1"/>
    </source>
</evidence>
<keyword evidence="2" id="KW-1185">Reference proteome</keyword>
<comment type="caution">
    <text evidence="1">The sequence shown here is derived from an EMBL/GenBank/DDBJ whole genome shotgun (WGS) entry which is preliminary data.</text>
</comment>
<organism evidence="1 2">
    <name type="scientific">Chaetoceros tenuissimus</name>
    <dbReference type="NCBI Taxonomy" id="426638"/>
    <lineage>
        <taxon>Eukaryota</taxon>
        <taxon>Sar</taxon>
        <taxon>Stramenopiles</taxon>
        <taxon>Ochrophyta</taxon>
        <taxon>Bacillariophyta</taxon>
        <taxon>Coscinodiscophyceae</taxon>
        <taxon>Chaetocerotophycidae</taxon>
        <taxon>Chaetocerotales</taxon>
        <taxon>Chaetocerotaceae</taxon>
        <taxon>Chaetoceros</taxon>
    </lineage>
</organism>
<dbReference type="InterPro" id="IPR036915">
    <property type="entry name" value="Cyclin-like_sf"/>
</dbReference>
<name>A0AAD3DCL3_9STRA</name>
<dbReference type="PANTHER" id="PTHR10026">
    <property type="entry name" value="CYCLIN"/>
    <property type="match status" value="1"/>
</dbReference>
<dbReference type="SUPFAM" id="SSF47954">
    <property type="entry name" value="Cyclin-like"/>
    <property type="match status" value="2"/>
</dbReference>
<dbReference type="AlphaFoldDB" id="A0AAD3DCL3"/>
<dbReference type="Gene3D" id="1.10.472.10">
    <property type="entry name" value="Cyclin-like"/>
    <property type="match status" value="2"/>
</dbReference>
<proteinExistence type="predicted"/>
<reference evidence="1 2" key="1">
    <citation type="journal article" date="2021" name="Sci. Rep.">
        <title>The genome of the diatom Chaetoceros tenuissimus carries an ancient integrated fragment of an extant virus.</title>
        <authorList>
            <person name="Hongo Y."/>
            <person name="Kimura K."/>
            <person name="Takaki Y."/>
            <person name="Yoshida Y."/>
            <person name="Baba S."/>
            <person name="Kobayashi G."/>
            <person name="Nagasaki K."/>
            <person name="Hano T."/>
            <person name="Tomaru Y."/>
        </authorList>
    </citation>
    <scope>NUCLEOTIDE SEQUENCE [LARGE SCALE GENOMIC DNA]</scope>
    <source>
        <strain evidence="1 2">NIES-3715</strain>
    </source>
</reference>
<gene>
    <name evidence="1" type="ORF">CTEN210_16981</name>
</gene>